<evidence type="ECO:0000313" key="5">
    <source>
        <dbReference type="Proteomes" id="UP000477285"/>
    </source>
</evidence>
<dbReference type="PANTHER" id="PTHR43465">
    <property type="entry name" value="DUF1680 DOMAIN PROTEIN (AFU_ORTHOLOGUE AFUA_1G08910)"/>
    <property type="match status" value="1"/>
</dbReference>
<proteinExistence type="predicted"/>
<organism evidence="4 5">
    <name type="scientific">Blautia wexlerae</name>
    <dbReference type="NCBI Taxonomy" id="418240"/>
    <lineage>
        <taxon>Bacteria</taxon>
        <taxon>Bacillati</taxon>
        <taxon>Bacillota</taxon>
        <taxon>Clostridia</taxon>
        <taxon>Lachnospirales</taxon>
        <taxon>Lachnospiraceae</taxon>
        <taxon>Blautia</taxon>
    </lineage>
</organism>
<feature type="domain" description="Non-reducing end beta-L-arabinofuranosidase-like GH127 catalytic" evidence="1">
    <location>
        <begin position="22"/>
        <end position="434"/>
    </location>
</feature>
<dbReference type="Proteomes" id="UP000477285">
    <property type="component" value="Unassembled WGS sequence"/>
</dbReference>
<protein>
    <submittedName>
        <fullName evidence="4">Glycoside hydrolase family 127 protein</fullName>
    </submittedName>
</protein>
<name>A0A6L8T0V8_9FIRM</name>
<dbReference type="InterPro" id="IPR008928">
    <property type="entry name" value="6-hairpin_glycosidase_sf"/>
</dbReference>
<dbReference type="AlphaFoldDB" id="A0A6L8T0V8"/>
<keyword evidence="4" id="KW-0378">Hydrolase</keyword>
<reference evidence="4 5" key="1">
    <citation type="journal article" date="2019" name="Nat. Med.">
        <title>A library of human gut bacterial isolates paired with longitudinal multiomics data enables mechanistic microbiome research.</title>
        <authorList>
            <person name="Poyet M."/>
            <person name="Groussin M."/>
            <person name="Gibbons S.M."/>
            <person name="Avila-Pacheco J."/>
            <person name="Jiang X."/>
            <person name="Kearney S.M."/>
            <person name="Perrotta A.R."/>
            <person name="Berdy B."/>
            <person name="Zhao S."/>
            <person name="Lieberman T.D."/>
            <person name="Swanson P.K."/>
            <person name="Smith M."/>
            <person name="Roesemann S."/>
            <person name="Alexander J.E."/>
            <person name="Rich S.A."/>
            <person name="Livny J."/>
            <person name="Vlamakis H."/>
            <person name="Clish C."/>
            <person name="Bullock K."/>
            <person name="Deik A."/>
            <person name="Scott J."/>
            <person name="Pierce K.A."/>
            <person name="Xavier R.J."/>
            <person name="Alm E.J."/>
        </authorList>
    </citation>
    <scope>NUCLEOTIDE SEQUENCE [LARGE SCALE GENOMIC DNA]</scope>
    <source>
        <strain evidence="4 5">BIOML-A1</strain>
    </source>
</reference>
<evidence type="ECO:0000259" key="2">
    <source>
        <dbReference type="Pfam" id="PF20736"/>
    </source>
</evidence>
<dbReference type="GO" id="GO:0005975">
    <property type="term" value="P:carbohydrate metabolic process"/>
    <property type="evidence" value="ECO:0007669"/>
    <property type="project" value="InterPro"/>
</dbReference>
<sequence>MDDKGEEKMGKAANSSISLKQIHVTDNFWNKYVHLVKDVIIPYQWDILNDKLEDVETSHCIENFKIAAGEKEGEFQGAVFQDTDVAKWLEAVGFVLNYERDEKLEELADETIELIGRAQQPDGYLNTYFTIKEPDGRWSNLMEGHELYTAGHMIEAAVAYYEATGKRRFLEIVSKFADLVCQTFGPEEGKIHGYPGHQEIELALVKLYRVTREKKYLDLAKYFIDLRGTGKNYFLEEEKRPGHKRIFPDFVNYDTMYAQAHKPVRKQRTAEGHAVRANYMYSAMADLAYEYQDKELQQACRNLWDNMVHKRMYITGSVGSSGFLERFTTDYDLPNDSNYSETCATIALAMFGKRMADMEKDASYMDVVERALYNTLLSGIAMDGKSFFYVNPLEVWPVSCMPRTSREHVKPVRQKWFGVACCPPNITRTLASLGQYIYFQEENEIYVNLYVANETEVTLNGVPFKITLKGNFPWENKMTVSVDGVQETEAIIAFRVPAYAENFKILRNGKEENLTEDHGYIKISGKMYKETFEISFDAEPVFVHANPQVRVDSAKVAVVKGPLVYCVEEADNGENLSSVMVNTDQKIEETYDDELLEGCSVLHITGKKISEKGWNEGILYQNRKVELEDVKLTLVPYCYWGNRENGEMLVWMKELFYM</sequence>
<dbReference type="PANTHER" id="PTHR43465:SF2">
    <property type="entry name" value="DUF1680 DOMAIN PROTEIN (AFU_ORTHOLOGUE AFUA_1G08910)"/>
    <property type="match status" value="1"/>
</dbReference>
<dbReference type="InterPro" id="IPR049046">
    <property type="entry name" value="Beta-AFase-like_GH127_middle"/>
</dbReference>
<evidence type="ECO:0000313" key="4">
    <source>
        <dbReference type="EMBL" id="MZL32298.1"/>
    </source>
</evidence>
<dbReference type="InterPro" id="IPR012878">
    <property type="entry name" value="Beta-AFase-like_GH127_cat"/>
</dbReference>
<feature type="domain" description="Non-reducing end beta-L-arabinofuranosidase-like GH127 C-terminal" evidence="3">
    <location>
        <begin position="542"/>
        <end position="653"/>
    </location>
</feature>
<accession>A0A6L8T0V8</accession>
<dbReference type="InterPro" id="IPR049174">
    <property type="entry name" value="Beta-AFase-like"/>
</dbReference>
<dbReference type="EMBL" id="WWVQ01000006">
    <property type="protein sequence ID" value="MZL32298.1"/>
    <property type="molecule type" value="Genomic_DNA"/>
</dbReference>
<dbReference type="Pfam" id="PF20737">
    <property type="entry name" value="Glyco_hydro127C"/>
    <property type="match status" value="1"/>
</dbReference>
<evidence type="ECO:0000259" key="3">
    <source>
        <dbReference type="Pfam" id="PF20737"/>
    </source>
</evidence>
<feature type="domain" description="Non-reducing end beta-L-arabinofuranosidase-like GH127 middle" evidence="2">
    <location>
        <begin position="444"/>
        <end position="527"/>
    </location>
</feature>
<dbReference type="InterPro" id="IPR049049">
    <property type="entry name" value="Beta-AFase-like_GH127_C"/>
</dbReference>
<comment type="caution">
    <text evidence="4">The sequence shown here is derived from an EMBL/GenBank/DDBJ whole genome shotgun (WGS) entry which is preliminary data.</text>
</comment>
<dbReference type="SUPFAM" id="SSF48208">
    <property type="entry name" value="Six-hairpin glycosidases"/>
    <property type="match status" value="1"/>
</dbReference>
<evidence type="ECO:0000259" key="1">
    <source>
        <dbReference type="Pfam" id="PF07944"/>
    </source>
</evidence>
<gene>
    <name evidence="4" type="ORF">GT728_03585</name>
</gene>
<dbReference type="Pfam" id="PF20736">
    <property type="entry name" value="Glyco_hydro127M"/>
    <property type="match status" value="1"/>
</dbReference>
<dbReference type="GO" id="GO:0016787">
    <property type="term" value="F:hydrolase activity"/>
    <property type="evidence" value="ECO:0007669"/>
    <property type="project" value="UniProtKB-KW"/>
</dbReference>
<dbReference type="Pfam" id="PF07944">
    <property type="entry name" value="Beta-AFase-like_GH127_cat"/>
    <property type="match status" value="1"/>
</dbReference>